<evidence type="ECO:0000256" key="2">
    <source>
        <dbReference type="ARBA" id="ARBA00022737"/>
    </source>
</evidence>
<dbReference type="InterPro" id="IPR036179">
    <property type="entry name" value="Ig-like_dom_sf"/>
</dbReference>
<dbReference type="InterPro" id="IPR013783">
    <property type="entry name" value="Ig-like_fold"/>
</dbReference>
<dbReference type="PANTHER" id="PTHR12231">
    <property type="entry name" value="CTX-RELATED TYPE I TRANSMEMBRANE PROTEIN"/>
    <property type="match status" value="1"/>
</dbReference>
<organism evidence="7 8">
    <name type="scientific">Nesidiocoris tenuis</name>
    <dbReference type="NCBI Taxonomy" id="355587"/>
    <lineage>
        <taxon>Eukaryota</taxon>
        <taxon>Metazoa</taxon>
        <taxon>Ecdysozoa</taxon>
        <taxon>Arthropoda</taxon>
        <taxon>Hexapoda</taxon>
        <taxon>Insecta</taxon>
        <taxon>Pterygota</taxon>
        <taxon>Neoptera</taxon>
        <taxon>Paraneoptera</taxon>
        <taxon>Hemiptera</taxon>
        <taxon>Heteroptera</taxon>
        <taxon>Panheteroptera</taxon>
        <taxon>Cimicomorpha</taxon>
        <taxon>Miridae</taxon>
        <taxon>Dicyphina</taxon>
        <taxon>Nesidiocoris</taxon>
    </lineage>
</organism>
<evidence type="ECO:0000256" key="1">
    <source>
        <dbReference type="ARBA" id="ARBA00022729"/>
    </source>
</evidence>
<keyword evidence="2" id="KW-0677">Repeat</keyword>
<dbReference type="SMART" id="SM00408">
    <property type="entry name" value="IGc2"/>
    <property type="match status" value="2"/>
</dbReference>
<keyword evidence="8" id="KW-1185">Reference proteome</keyword>
<dbReference type="SUPFAM" id="SSF48726">
    <property type="entry name" value="Immunoglobulin"/>
    <property type="match status" value="2"/>
</dbReference>
<sequence>MNLPETKIGSFAPGRLIAAFPSWRRRPAFTFQVLTLIAKQLPAPLMNVIDGEVLHITKVSRLHMGAYLCIASNGVPPSISKRVMLRVQFPPMLSIPNQLEGAYIGQDVSLECHTEAYPTSINYWTTERGDMIVSGDKYEAVSMDNGYNKYMMLKIRSVEKSDFGSYQCVAKNSLGETDGMIKLDEIPAPSTTTTEMPTTTPTVHKKKGPRNSKKWKHSENQILEDYDLEEWRDTEGEDYSLPSIGPPEGVTRSSAATSRSEPGFLWCSALLCSALPACSGRSAVGPAILTAAILLLVAEPPRARSAFLLPDAR</sequence>
<evidence type="ECO:0000256" key="4">
    <source>
        <dbReference type="ARBA" id="ARBA00023319"/>
    </source>
</evidence>
<feature type="compositionally biased region" description="Low complexity" evidence="5">
    <location>
        <begin position="188"/>
        <end position="202"/>
    </location>
</feature>
<evidence type="ECO:0000256" key="3">
    <source>
        <dbReference type="ARBA" id="ARBA00023157"/>
    </source>
</evidence>
<dbReference type="InterPro" id="IPR003599">
    <property type="entry name" value="Ig_sub"/>
</dbReference>
<dbReference type="Gene3D" id="2.60.40.10">
    <property type="entry name" value="Immunoglobulins"/>
    <property type="match status" value="2"/>
</dbReference>
<feature type="domain" description="Ig-like" evidence="6">
    <location>
        <begin position="90"/>
        <end position="184"/>
    </location>
</feature>
<dbReference type="InterPro" id="IPR007110">
    <property type="entry name" value="Ig-like_dom"/>
</dbReference>
<feature type="region of interest" description="Disordered" evidence="5">
    <location>
        <begin position="188"/>
        <end position="216"/>
    </location>
</feature>
<protein>
    <submittedName>
        <fullName evidence="7">IgLON family member 5</fullName>
    </submittedName>
</protein>
<proteinExistence type="predicted"/>
<evidence type="ECO:0000313" key="8">
    <source>
        <dbReference type="Proteomes" id="UP001307889"/>
    </source>
</evidence>
<dbReference type="SMART" id="SM00409">
    <property type="entry name" value="IG"/>
    <property type="match status" value="1"/>
</dbReference>
<evidence type="ECO:0000256" key="5">
    <source>
        <dbReference type="SAM" id="MobiDB-lite"/>
    </source>
</evidence>
<keyword evidence="3" id="KW-1015">Disulfide bond</keyword>
<keyword evidence="4" id="KW-0393">Immunoglobulin domain</keyword>
<dbReference type="InterPro" id="IPR051170">
    <property type="entry name" value="Neural/epithelial_adhesion"/>
</dbReference>
<evidence type="ECO:0000259" key="6">
    <source>
        <dbReference type="PROSITE" id="PS50835"/>
    </source>
</evidence>
<keyword evidence="1" id="KW-0732">Signal</keyword>
<feature type="compositionally biased region" description="Basic residues" evidence="5">
    <location>
        <begin position="203"/>
        <end position="216"/>
    </location>
</feature>
<evidence type="ECO:0000313" key="7">
    <source>
        <dbReference type="EMBL" id="BES92341.1"/>
    </source>
</evidence>
<name>A0ABN7AN81_9HEMI</name>
<dbReference type="Proteomes" id="UP001307889">
    <property type="component" value="Chromosome 3"/>
</dbReference>
<accession>A0ABN7AN81</accession>
<dbReference type="Pfam" id="PF13927">
    <property type="entry name" value="Ig_3"/>
    <property type="match status" value="1"/>
</dbReference>
<dbReference type="PANTHER" id="PTHR12231:SF253">
    <property type="entry name" value="DPR-INTERACTING PROTEIN ETA, ISOFORM B-RELATED"/>
    <property type="match status" value="1"/>
</dbReference>
<dbReference type="PROSITE" id="PS50835">
    <property type="entry name" value="IG_LIKE"/>
    <property type="match status" value="1"/>
</dbReference>
<dbReference type="EMBL" id="AP028911">
    <property type="protein sequence ID" value="BES92341.1"/>
    <property type="molecule type" value="Genomic_DNA"/>
</dbReference>
<dbReference type="InterPro" id="IPR003598">
    <property type="entry name" value="Ig_sub2"/>
</dbReference>
<reference evidence="7 8" key="1">
    <citation type="submission" date="2023-09" db="EMBL/GenBank/DDBJ databases">
        <title>Nesidiocoris tenuis whole genome shotgun sequence.</title>
        <authorList>
            <person name="Shibata T."/>
            <person name="Shimoda M."/>
            <person name="Kobayashi T."/>
            <person name="Uehara T."/>
        </authorList>
    </citation>
    <scope>NUCLEOTIDE SEQUENCE [LARGE SCALE GENOMIC DNA]</scope>
    <source>
        <strain evidence="7 8">Japan</strain>
    </source>
</reference>
<gene>
    <name evidence="7" type="ORF">NTJ_05149</name>
</gene>